<dbReference type="Pfam" id="PF13241">
    <property type="entry name" value="NAD_binding_7"/>
    <property type="match status" value="1"/>
</dbReference>
<dbReference type="PANTHER" id="PTHR35330">
    <property type="entry name" value="SIROHEME BIOSYNTHESIS PROTEIN MET8"/>
    <property type="match status" value="1"/>
</dbReference>
<dbReference type="SUPFAM" id="SSF75615">
    <property type="entry name" value="Siroheme synthase middle domains-like"/>
    <property type="match status" value="1"/>
</dbReference>
<evidence type="ECO:0000256" key="6">
    <source>
        <dbReference type="ARBA" id="ARBA00047561"/>
    </source>
</evidence>
<evidence type="ECO:0000256" key="4">
    <source>
        <dbReference type="ARBA" id="ARBA00023027"/>
    </source>
</evidence>
<proteinExistence type="predicted"/>
<keyword evidence="3" id="KW-0560">Oxidoreductase</keyword>
<dbReference type="Gene3D" id="3.40.50.720">
    <property type="entry name" value="NAD(P)-binding Rossmann-like Domain"/>
    <property type="match status" value="1"/>
</dbReference>
<dbReference type="InterPro" id="IPR036291">
    <property type="entry name" value="NAD(P)-bd_dom_sf"/>
</dbReference>
<dbReference type="Gene3D" id="1.10.8.610">
    <property type="entry name" value="SirC, precorrin-2 dehydrogenase, C-terminal helical domain-like"/>
    <property type="match status" value="1"/>
</dbReference>
<evidence type="ECO:0000259" key="7">
    <source>
        <dbReference type="Pfam" id="PF14824"/>
    </source>
</evidence>
<evidence type="ECO:0000313" key="9">
    <source>
        <dbReference type="Proteomes" id="UP001196980"/>
    </source>
</evidence>
<evidence type="ECO:0000256" key="3">
    <source>
        <dbReference type="ARBA" id="ARBA00023002"/>
    </source>
</evidence>
<dbReference type="PANTHER" id="PTHR35330:SF1">
    <property type="entry name" value="SIROHEME BIOSYNTHESIS PROTEIN MET8"/>
    <property type="match status" value="1"/>
</dbReference>
<dbReference type="InterPro" id="IPR028161">
    <property type="entry name" value="Met8-like"/>
</dbReference>
<dbReference type="NCBIfam" id="TIGR01470">
    <property type="entry name" value="cysG_Nterm"/>
    <property type="match status" value="1"/>
</dbReference>
<protein>
    <recommendedName>
        <fullName evidence="2">precorrin-2 dehydrogenase</fullName>
        <ecNumber evidence="2">1.3.1.76</ecNumber>
    </recommendedName>
</protein>
<keyword evidence="4" id="KW-0520">NAD</keyword>
<gene>
    <name evidence="8" type="ORF">HWQ67_03520</name>
</gene>
<comment type="pathway">
    <text evidence="1">Porphyrin-containing compound metabolism; siroheme biosynthesis; sirohydrochlorin from precorrin-2: step 1/1.</text>
</comment>
<name>A0ABS6RWC4_9BACT</name>
<dbReference type="EMBL" id="JABXWD010000037">
    <property type="protein sequence ID" value="MBV6340645.1"/>
    <property type="molecule type" value="Genomic_DNA"/>
</dbReference>
<comment type="caution">
    <text evidence="8">The sequence shown here is derived from an EMBL/GenBank/DDBJ whole genome shotgun (WGS) entry which is preliminary data.</text>
</comment>
<organism evidence="8 9">
    <name type="scientific">Candidatus Magnetobacterium casense</name>
    <dbReference type="NCBI Taxonomy" id="1455061"/>
    <lineage>
        <taxon>Bacteria</taxon>
        <taxon>Pseudomonadati</taxon>
        <taxon>Nitrospirota</taxon>
        <taxon>Thermodesulfovibrionia</taxon>
        <taxon>Thermodesulfovibrionales</taxon>
        <taxon>Candidatus Magnetobacteriaceae</taxon>
        <taxon>Candidatus Magnetobacterium</taxon>
    </lineage>
</organism>
<feature type="domain" description="Siroheme synthase central" evidence="7">
    <location>
        <begin position="119"/>
        <end position="145"/>
    </location>
</feature>
<dbReference type="InterPro" id="IPR042518">
    <property type="entry name" value="SirC_C"/>
</dbReference>
<dbReference type="EC" id="1.3.1.76" evidence="2"/>
<evidence type="ECO:0000256" key="2">
    <source>
        <dbReference type="ARBA" id="ARBA00012400"/>
    </source>
</evidence>
<evidence type="ECO:0000313" key="8">
    <source>
        <dbReference type="EMBL" id="MBV6340645.1"/>
    </source>
</evidence>
<accession>A0ABS6RWC4</accession>
<evidence type="ECO:0000256" key="1">
    <source>
        <dbReference type="ARBA" id="ARBA00005010"/>
    </source>
</evidence>
<reference evidence="8 9" key="1">
    <citation type="journal article" date="2020" name="J Geophys Res Biogeosci">
        <title>Magnetotaxis as an Adaptation to Enable Bacterial Shuttling of Microbial Sulfur and Sulfur Cycling Across Aquatic Oxic#Anoxic Interfaces.</title>
        <authorList>
            <person name="Li J."/>
            <person name="Liu P."/>
            <person name="Wang J."/>
            <person name="Roberts A.P."/>
            <person name="Pan Y."/>
        </authorList>
    </citation>
    <scope>NUCLEOTIDE SEQUENCE [LARGE SCALE GENOMIC DNA]</scope>
    <source>
        <strain evidence="8 9">MYR-1_YQ</strain>
    </source>
</reference>
<sequence length="210" mass="23079">MQGLTYYPVFLNLANKECLLVGGGKVAERKAIKLIEAGASLTIVAPELTEKLNRLKTAGRFTHRQRTFVKDDFDGVFLVIAATSDRQVNEEIAAQFNGLINVVDSPQRCSFIVPSSVTRGELTIAVSTSGASPALASTIRHELEALYPEGFADYVSFLRTYRQRVLNSNADVERKSTLIKEAAGKDFVEAVRAGRLEEVKARLSQWLVSS</sequence>
<evidence type="ECO:0000256" key="5">
    <source>
        <dbReference type="ARBA" id="ARBA00023244"/>
    </source>
</evidence>
<dbReference type="InterPro" id="IPR006367">
    <property type="entry name" value="Sirohaem_synthase_N"/>
</dbReference>
<keyword evidence="5" id="KW-0627">Porphyrin biosynthesis</keyword>
<dbReference type="InterPro" id="IPR028281">
    <property type="entry name" value="Sirohaem_synthase_central"/>
</dbReference>
<dbReference type="Proteomes" id="UP001196980">
    <property type="component" value="Unassembled WGS sequence"/>
</dbReference>
<comment type="catalytic activity">
    <reaction evidence="6">
        <text>precorrin-2 + NAD(+) = sirohydrochlorin + NADH + 2 H(+)</text>
        <dbReference type="Rhea" id="RHEA:15613"/>
        <dbReference type="ChEBI" id="CHEBI:15378"/>
        <dbReference type="ChEBI" id="CHEBI:57540"/>
        <dbReference type="ChEBI" id="CHEBI:57945"/>
        <dbReference type="ChEBI" id="CHEBI:58351"/>
        <dbReference type="ChEBI" id="CHEBI:58827"/>
        <dbReference type="EC" id="1.3.1.76"/>
    </reaction>
</comment>
<dbReference type="SUPFAM" id="SSF51735">
    <property type="entry name" value="NAD(P)-binding Rossmann-fold domains"/>
    <property type="match status" value="1"/>
</dbReference>
<keyword evidence="9" id="KW-1185">Reference proteome</keyword>
<dbReference type="RefSeq" id="WP_218251265.1">
    <property type="nucleotide sequence ID" value="NZ_JABXWD010000037.1"/>
</dbReference>
<dbReference type="Pfam" id="PF14824">
    <property type="entry name" value="Sirohm_synth_M"/>
    <property type="match status" value="1"/>
</dbReference>